<reference evidence="2 3" key="1">
    <citation type="journal article" date="2018" name="Evol. Lett.">
        <title>Horizontal gene cluster transfer increased hallucinogenic mushroom diversity.</title>
        <authorList>
            <person name="Reynolds H.T."/>
            <person name="Vijayakumar V."/>
            <person name="Gluck-Thaler E."/>
            <person name="Korotkin H.B."/>
            <person name="Matheny P.B."/>
            <person name="Slot J.C."/>
        </authorList>
    </citation>
    <scope>NUCLEOTIDE SEQUENCE [LARGE SCALE GENOMIC DNA]</scope>
    <source>
        <strain evidence="2 3">2629</strain>
    </source>
</reference>
<accession>A0A409VQY2</accession>
<dbReference type="Pfam" id="PF00144">
    <property type="entry name" value="Beta-lactamase"/>
    <property type="match status" value="3"/>
</dbReference>
<dbReference type="InParanoid" id="A0A409VQY2"/>
<keyword evidence="3" id="KW-1185">Reference proteome</keyword>
<protein>
    <recommendedName>
        <fullName evidence="1">Beta-lactamase-related domain-containing protein</fullName>
    </recommendedName>
</protein>
<feature type="domain" description="Beta-lactamase-related" evidence="1">
    <location>
        <begin position="363"/>
        <end position="735"/>
    </location>
</feature>
<dbReference type="AlphaFoldDB" id="A0A409VQY2"/>
<evidence type="ECO:0000313" key="2">
    <source>
        <dbReference type="EMBL" id="PPQ68606.1"/>
    </source>
</evidence>
<evidence type="ECO:0000259" key="1">
    <source>
        <dbReference type="Pfam" id="PF00144"/>
    </source>
</evidence>
<dbReference type="SUPFAM" id="SSF56601">
    <property type="entry name" value="beta-lactamase/transpeptidase-like"/>
    <property type="match status" value="3"/>
</dbReference>
<dbReference type="InterPro" id="IPR012338">
    <property type="entry name" value="Beta-lactam/transpept-like"/>
</dbReference>
<name>A0A409VQY2_9AGAR</name>
<dbReference type="EMBL" id="NHTK01006004">
    <property type="protein sequence ID" value="PPQ68606.1"/>
    <property type="molecule type" value="Genomic_DNA"/>
</dbReference>
<gene>
    <name evidence="2" type="ORF">CVT24_005424</name>
</gene>
<feature type="domain" description="Beta-lactamase-related" evidence="1">
    <location>
        <begin position="751"/>
        <end position="1112"/>
    </location>
</feature>
<feature type="domain" description="Beta-lactamase-related" evidence="1">
    <location>
        <begin position="27"/>
        <end position="295"/>
    </location>
</feature>
<dbReference type="PANTHER" id="PTHR43283:SF3">
    <property type="entry name" value="BETA-LACTAMASE FAMILY PROTEIN (AFU_ORTHOLOGUE AFUA_5G07500)"/>
    <property type="match status" value="1"/>
</dbReference>
<organism evidence="2 3">
    <name type="scientific">Panaeolus cyanescens</name>
    <dbReference type="NCBI Taxonomy" id="181874"/>
    <lineage>
        <taxon>Eukaryota</taxon>
        <taxon>Fungi</taxon>
        <taxon>Dikarya</taxon>
        <taxon>Basidiomycota</taxon>
        <taxon>Agaricomycotina</taxon>
        <taxon>Agaricomycetes</taxon>
        <taxon>Agaricomycetidae</taxon>
        <taxon>Agaricales</taxon>
        <taxon>Agaricineae</taxon>
        <taxon>Galeropsidaceae</taxon>
        <taxon>Panaeolus</taxon>
    </lineage>
</organism>
<dbReference type="Proteomes" id="UP000284842">
    <property type="component" value="Unassembled WGS sequence"/>
</dbReference>
<dbReference type="InterPro" id="IPR001466">
    <property type="entry name" value="Beta-lactam-related"/>
</dbReference>
<comment type="caution">
    <text evidence="2">The sequence shown here is derived from an EMBL/GenBank/DDBJ whole genome shotgun (WGS) entry which is preliminary data.</text>
</comment>
<proteinExistence type="predicted"/>
<dbReference type="OrthoDB" id="428260at2759"/>
<dbReference type="Gene3D" id="3.40.710.10">
    <property type="entry name" value="DD-peptidase/beta-lactamase superfamily"/>
    <property type="match status" value="3"/>
</dbReference>
<sequence>MMLTTLSTEGRRALDEISRTAAETNAIAGFVYGATSLDGEIYFTSGGNHVVNDPTSGTVNPDTVFWICSMTKMLGHLAALLLIERGQLNEETPVYDFFPEFRNPIIVDNVERPTSNFKPATTVVTVKHLLNFTSGLVYPLSNLTTAIPDVYSHSYHEDEDPYAKFFELMKGPHPAVPLEFEPGTNFGYGYSSDVLGFIVEKITEVTLEEFMQKNIFKPLNLSSTSFYLTPELESRLLLPSHRRPDGHLEPWANHTKLLERDPAKVVKAHLSGVGIYSSLRDYLTLLRHLLQIYAGRAENPIAKRETIISMFEPTLSEEASASLEGFINHSDCQWSNALGVSPGPSCRKFPMPVSLSSSGRRALDELIRRNAERNVVPGFVYGVTSTEEEIFFSGGGNKIAGDPTSDPIDPDAVFWVCSMTKMIGHVSSESRLARKREIIVKDLTYDFSLRPYSSLSEAPVSNPQPAQTVLRVKHLLNFSSGLVYYPLSILFTTLPEPYVHSYHEDEDPYAKFFDLVKGRFSAIPLEFEPGTSFGYGYNSDVLGFIVEKISGKSLEHFLQENIFRPLGLTTMSFYLTPELESRLLPLTYRRDDGKMEHWANQTPLIERDPTKVSKLHLAGAGIYSSLRDYLSLLRHLLQIHAGTAENPILKRETVLSMFEPTLTDKGATSLETFLNHPYCQWSSAVGLASKDWPEGRKRGSGFWLGWANTNFHMDPHTGIATVFGTQLNPTADSEFGQIGAQLEGTLYDNLQRQNAERNVVPGFIFGATSTEGEIFFSSGGNRMASSDPIDQDAVFWICSMTKMVGHLAALQLIERGQLNEETPVSDYFPQFKNAIIVGNQESPVSDPQPAQTVLRVKHLLNFTSGLVYYPLSKLMQTLPESYVHSYHEDNDPYEKFFELVKGPFSAIPLEFEPGTNFGYGYSADVLGFIVEKVSGKSLEEYLQENVFKPLGLKISFYLTPELESRLLPFAHRRDDGSLEPWANHTAFIERDPIKTSKAHFAGIGLYASLRDYLSLLRHLLQIHAGTAQNPIAKRETVLSMFEPTLTDEAAKSLGLLMQHPHCQWSKAMGVASADWEEGRKQGSAFWSGWANTYFHLDPRTGIATVFGTQLHPAFDIETAKLGAVLERALYDDIQT</sequence>
<dbReference type="InterPro" id="IPR050789">
    <property type="entry name" value="Diverse_Enzym_Activities"/>
</dbReference>
<dbReference type="PANTHER" id="PTHR43283">
    <property type="entry name" value="BETA-LACTAMASE-RELATED"/>
    <property type="match status" value="1"/>
</dbReference>
<evidence type="ECO:0000313" key="3">
    <source>
        <dbReference type="Proteomes" id="UP000284842"/>
    </source>
</evidence>
<dbReference type="STRING" id="181874.A0A409VQY2"/>